<dbReference type="GO" id="GO:0000166">
    <property type="term" value="F:nucleotide binding"/>
    <property type="evidence" value="ECO:0007669"/>
    <property type="project" value="InterPro"/>
</dbReference>
<dbReference type="SUPFAM" id="SSF56091">
    <property type="entry name" value="DNA ligase/mRNA capping enzyme, catalytic domain"/>
    <property type="match status" value="1"/>
</dbReference>
<evidence type="ECO:0000256" key="3">
    <source>
        <dbReference type="ARBA" id="ARBA00022705"/>
    </source>
</evidence>
<dbReference type="InterPro" id="IPR013839">
    <property type="entry name" value="DNAligase_adenylation"/>
</dbReference>
<dbReference type="EC" id="6.5.1.2" evidence="1"/>
<comment type="catalytic activity">
    <reaction evidence="5">
        <text>NAD(+) + (deoxyribonucleotide)n-3'-hydroxyl + 5'-phospho-(deoxyribonucleotide)m = (deoxyribonucleotide)n+m + AMP + beta-nicotinamide D-nucleotide.</text>
        <dbReference type="EC" id="6.5.1.2"/>
    </reaction>
</comment>
<dbReference type="EMBL" id="BK016086">
    <property type="protein sequence ID" value="DAF93423.1"/>
    <property type="molecule type" value="Genomic_DNA"/>
</dbReference>
<evidence type="ECO:0000256" key="5">
    <source>
        <dbReference type="ARBA" id="ARBA00034005"/>
    </source>
</evidence>
<evidence type="ECO:0000256" key="2">
    <source>
        <dbReference type="ARBA" id="ARBA00022598"/>
    </source>
</evidence>
<keyword evidence="2 7" id="KW-0436">Ligase</keyword>
<dbReference type="InterPro" id="IPR010995">
    <property type="entry name" value="DNA_repair_Rad51/TF_NusA_a-hlx"/>
</dbReference>
<dbReference type="Pfam" id="PF01653">
    <property type="entry name" value="DNA_ligase_aden"/>
    <property type="match status" value="1"/>
</dbReference>
<dbReference type="Gene3D" id="3.40.50.10190">
    <property type="entry name" value="BRCT domain"/>
    <property type="match status" value="1"/>
</dbReference>
<name>A0A8S5UG09_9CAUD</name>
<keyword evidence="3" id="KW-0235">DNA replication</keyword>
<feature type="domain" description="NAD-dependent DNA ligase N-terminal" evidence="6">
    <location>
        <begin position="19"/>
        <end position="434"/>
    </location>
</feature>
<accession>A0A8S5UG09</accession>
<evidence type="ECO:0000259" key="6">
    <source>
        <dbReference type="SMART" id="SM00532"/>
    </source>
</evidence>
<dbReference type="InterPro" id="IPR012340">
    <property type="entry name" value="NA-bd_OB-fold"/>
</dbReference>
<evidence type="ECO:0000256" key="1">
    <source>
        <dbReference type="ARBA" id="ARBA00012722"/>
    </source>
</evidence>
<dbReference type="SUPFAM" id="SSF52113">
    <property type="entry name" value="BRCT domain"/>
    <property type="match status" value="1"/>
</dbReference>
<dbReference type="SMART" id="SM00532">
    <property type="entry name" value="LIGANc"/>
    <property type="match status" value="1"/>
</dbReference>
<dbReference type="Gene3D" id="2.40.50.140">
    <property type="entry name" value="Nucleic acid-binding proteins"/>
    <property type="match status" value="1"/>
</dbReference>
<evidence type="ECO:0000313" key="7">
    <source>
        <dbReference type="EMBL" id="DAF93423.1"/>
    </source>
</evidence>
<dbReference type="InterPro" id="IPR036420">
    <property type="entry name" value="BRCT_dom_sf"/>
</dbReference>
<dbReference type="Gene3D" id="3.30.470.30">
    <property type="entry name" value="DNA ligase/mRNA capping enzyme"/>
    <property type="match status" value="1"/>
</dbReference>
<dbReference type="GO" id="GO:0003911">
    <property type="term" value="F:DNA ligase (NAD+) activity"/>
    <property type="evidence" value="ECO:0007669"/>
    <property type="project" value="InterPro"/>
</dbReference>
<dbReference type="InterPro" id="IPR013840">
    <property type="entry name" value="DNAligase_N"/>
</dbReference>
<evidence type="ECO:0000256" key="4">
    <source>
        <dbReference type="ARBA" id="ARBA00023027"/>
    </source>
</evidence>
<reference evidence="7" key="1">
    <citation type="journal article" date="2021" name="Proc. Natl. Acad. Sci. U.S.A.">
        <title>A Catalog of Tens of Thousands of Viruses from Human Metagenomes Reveals Hidden Associations with Chronic Diseases.</title>
        <authorList>
            <person name="Tisza M.J."/>
            <person name="Buck C.B."/>
        </authorList>
    </citation>
    <scope>NUCLEOTIDE SEQUENCE</scope>
    <source>
        <strain evidence="7">Ctshb19</strain>
    </source>
</reference>
<proteinExistence type="predicted"/>
<dbReference type="Gene3D" id="1.10.150.20">
    <property type="entry name" value="5' to 3' exonuclease, C-terminal subdomain"/>
    <property type="match status" value="1"/>
</dbReference>
<dbReference type="SUPFAM" id="SSF50249">
    <property type="entry name" value="Nucleic acid-binding proteins"/>
    <property type="match status" value="1"/>
</dbReference>
<sequence>MKFTLEQKRAMRSNPLEYAKSLTPTQLDAVLDELDNRYREGKEVLSDEAYDIMDDYRWSKSKKKKGQKSVGGVKNADIQLEVPMASLEKFNTLSEARRLAFMKWSSFTISDKEDGISLSLTYQDGEPVLLTTRGKTGVVGKDISKAIPLLKIPKSIPHKGRFTVRAEFTADKLVFQQYFADEYKTSRNMGAGLLNRNEAHPHMKKFRVVCYEILQGKNAGAPLNEQLELLERYKFDVVPYIVVKKVTQEMLEKFHDERKSTGGAFRDIDGVVVTQNRSYKVSAGYPSHSYAFKINSLASSVVIPVVDVVFEETRLGRLSQVIKIEPTIIGGVEVTNFTAHNYDFIENGYSREHVKKNGGKPPYEKRPLNKGAVIRAVRSGDVIPFIMEVVKGAKKPAVPRQAFERKGAFLYAVHDEKSDLRTIKELTYFFTVLEIDGVKQGVVTKLVGAGFDTVKKILAMDLADIKNLPNFAEQSAVKLQKALKSAKKKMTFLNVARGSAAFGEGIGEKRLQLIFDAIPNLLDGQWNERELEERVRTVKGFDKLAAQIAGNLATFIKFCKRNGIKLVAAKQVEVSGSKMAGQAVLFTSVRNAEAEKWIIANGGKIASTVKQATLLIVKDESSSNNKITEADSLKIPIQTINTFRNKHGI</sequence>
<protein>
    <recommendedName>
        <fullName evidence="1">DNA ligase (NAD(+))</fullName>
        <ecNumber evidence="1">6.5.1.2</ecNumber>
    </recommendedName>
</protein>
<keyword evidence="4" id="KW-0520">NAD</keyword>
<dbReference type="SUPFAM" id="SSF47794">
    <property type="entry name" value="Rad51 N-terminal domain-like"/>
    <property type="match status" value="1"/>
</dbReference>
<organism evidence="7">
    <name type="scientific">Myoviridae sp. ctshb19</name>
    <dbReference type="NCBI Taxonomy" id="2825194"/>
    <lineage>
        <taxon>Viruses</taxon>
        <taxon>Duplodnaviria</taxon>
        <taxon>Heunggongvirae</taxon>
        <taxon>Uroviricota</taxon>
        <taxon>Caudoviricetes</taxon>
    </lineage>
</organism>